<organism evidence="1 2">
    <name type="scientific">Citrus sinensis</name>
    <name type="common">Sweet orange</name>
    <name type="synonym">Citrus aurantium var. sinensis</name>
    <dbReference type="NCBI Taxonomy" id="2711"/>
    <lineage>
        <taxon>Eukaryota</taxon>
        <taxon>Viridiplantae</taxon>
        <taxon>Streptophyta</taxon>
        <taxon>Embryophyta</taxon>
        <taxon>Tracheophyta</taxon>
        <taxon>Spermatophyta</taxon>
        <taxon>Magnoliopsida</taxon>
        <taxon>eudicotyledons</taxon>
        <taxon>Gunneridae</taxon>
        <taxon>Pentapetalae</taxon>
        <taxon>rosids</taxon>
        <taxon>malvids</taxon>
        <taxon>Sapindales</taxon>
        <taxon>Rutaceae</taxon>
        <taxon>Aurantioideae</taxon>
        <taxon>Citrus</taxon>
    </lineage>
</organism>
<evidence type="ECO:0000313" key="1">
    <source>
        <dbReference type="EMBL" id="KAH9739137.1"/>
    </source>
</evidence>
<dbReference type="EMBL" id="CM039175">
    <property type="protein sequence ID" value="KAH9739137.1"/>
    <property type="molecule type" value="Genomic_DNA"/>
</dbReference>
<proteinExistence type="predicted"/>
<sequence length="510" mass="58921">MKKKAYAVRAFVVFLVCNFAHSAKIACIEGYDTENARIACNDGFDTAGLTRKSFPDGFVFGTATSAYQVEGMANKDGRGPCIWDVYVHTPGNIANNATADVTVDQYHRYKEDIDLMKKLNFDAYRFSISWSRIFPQGAGRVNWKGVAYYNRLIDYMLEQGITPYANLYHYDMPLALHERYGGLLGRQVVKDYADFAEFCFKTFGDRVKNWYTFNEPRVIAALGFDSGTNPPSRCSKEVNNCTEGDSGTEPYTAAHNMILSHASAVQRYRENYQQAQKGKIGILLDFVWYEPHSRSKADNYAAQRARDFHIGWFLHPLTYGEYPRTMQENVGERLPKFTPEEVAMVKGSYDYLGVNQYTSYYMFDPPWPQSNISSYANDWDVGYAYDRNGVPIGRRANSEWLYIVPWGLYNALMYVKERYGNPTVMLSENGMDNPSNYTLTHLLHDTTRINYYRDYITNVTGYFAWSLLDNFEWLLGYTARFGITYVDFDTLQRIPKMSAYWFKQLLQRDQ</sequence>
<evidence type="ECO:0000313" key="2">
    <source>
        <dbReference type="Proteomes" id="UP000829398"/>
    </source>
</evidence>
<protein>
    <submittedName>
        <fullName evidence="1">Beta-glucosidase 44</fullName>
    </submittedName>
</protein>
<accession>A0ACB8K282</accession>
<keyword evidence="2" id="KW-1185">Reference proteome</keyword>
<reference evidence="2" key="1">
    <citation type="journal article" date="2023" name="Hortic. Res.">
        <title>A chromosome-level phased genome enabling allele-level studies in sweet orange: a case study on citrus Huanglongbing tolerance.</title>
        <authorList>
            <person name="Wu B."/>
            <person name="Yu Q."/>
            <person name="Deng Z."/>
            <person name="Duan Y."/>
            <person name="Luo F."/>
            <person name="Gmitter F. Jr."/>
        </authorList>
    </citation>
    <scope>NUCLEOTIDE SEQUENCE [LARGE SCALE GENOMIC DNA]</scope>
    <source>
        <strain evidence="2">cv. Valencia</strain>
    </source>
</reference>
<name>A0ACB8K282_CITSI</name>
<gene>
    <name evidence="1" type="ORF">KPL71_019023</name>
</gene>
<dbReference type="Proteomes" id="UP000829398">
    <property type="component" value="Chromosome 6"/>
</dbReference>
<comment type="caution">
    <text evidence="1">The sequence shown here is derived from an EMBL/GenBank/DDBJ whole genome shotgun (WGS) entry which is preliminary data.</text>
</comment>